<evidence type="ECO:0000313" key="1">
    <source>
        <dbReference type="EMBL" id="KAK3952934.1"/>
    </source>
</evidence>
<comment type="caution">
    <text evidence="1">The sequence shown here is derived from an EMBL/GenBank/DDBJ whole genome shotgun (WGS) entry which is preliminary data.</text>
</comment>
<gene>
    <name evidence="1" type="ORF">QBC32DRAFT_397499</name>
</gene>
<dbReference type="EMBL" id="MU859114">
    <property type="protein sequence ID" value="KAK3952934.1"/>
    <property type="molecule type" value="Genomic_DNA"/>
</dbReference>
<organism evidence="1 2">
    <name type="scientific">Pseudoneurospora amorphoporcata</name>
    <dbReference type="NCBI Taxonomy" id="241081"/>
    <lineage>
        <taxon>Eukaryota</taxon>
        <taxon>Fungi</taxon>
        <taxon>Dikarya</taxon>
        <taxon>Ascomycota</taxon>
        <taxon>Pezizomycotina</taxon>
        <taxon>Sordariomycetes</taxon>
        <taxon>Sordariomycetidae</taxon>
        <taxon>Sordariales</taxon>
        <taxon>Sordariaceae</taxon>
        <taxon>Pseudoneurospora</taxon>
    </lineage>
</organism>
<sequence>MAFKPSQQVGCGTGASLLIGDKPMNWRSSFCCSIFPFIHHGSGLLMNGSRAEERDCSVLDQVFHVWVWTARPKKQSPPFMEPPDDHPPILCETIGFSLSVSLLHGLWEPGRCSCHVAKATSRDSCTL</sequence>
<accession>A0AAN6NXR7</accession>
<evidence type="ECO:0000313" key="2">
    <source>
        <dbReference type="Proteomes" id="UP001303222"/>
    </source>
</evidence>
<proteinExistence type="predicted"/>
<reference evidence="1" key="2">
    <citation type="submission" date="2023-06" db="EMBL/GenBank/DDBJ databases">
        <authorList>
            <consortium name="Lawrence Berkeley National Laboratory"/>
            <person name="Mondo S.J."/>
            <person name="Hensen N."/>
            <person name="Bonometti L."/>
            <person name="Westerberg I."/>
            <person name="Brannstrom I.O."/>
            <person name="Guillou S."/>
            <person name="Cros-Aarteil S."/>
            <person name="Calhoun S."/>
            <person name="Haridas S."/>
            <person name="Kuo A."/>
            <person name="Pangilinan J."/>
            <person name="Riley R."/>
            <person name="Labutti K."/>
            <person name="Andreopoulos B."/>
            <person name="Lipzen A."/>
            <person name="Chen C."/>
            <person name="Yanf M."/>
            <person name="Daum C."/>
            <person name="Ng V."/>
            <person name="Clum A."/>
            <person name="Steindorff A."/>
            <person name="Ohm R."/>
            <person name="Martin F."/>
            <person name="Silar P."/>
            <person name="Natvig D."/>
            <person name="Lalanne C."/>
            <person name="Gautier V."/>
            <person name="Ament-Velasquez S.L."/>
            <person name="Kruys A."/>
            <person name="Hutchinson M.I."/>
            <person name="Powell A.J."/>
            <person name="Barry K."/>
            <person name="Miller A.N."/>
            <person name="Grigoriev I.V."/>
            <person name="Debuchy R."/>
            <person name="Gladieux P."/>
            <person name="Thoren M.H."/>
            <person name="Johannesson H."/>
        </authorList>
    </citation>
    <scope>NUCLEOTIDE SEQUENCE</scope>
    <source>
        <strain evidence="1">CBS 626.80</strain>
    </source>
</reference>
<name>A0AAN6NXR7_9PEZI</name>
<dbReference type="Proteomes" id="UP001303222">
    <property type="component" value="Unassembled WGS sequence"/>
</dbReference>
<dbReference type="AlphaFoldDB" id="A0AAN6NXR7"/>
<reference evidence="1" key="1">
    <citation type="journal article" date="2023" name="Mol. Phylogenet. Evol.">
        <title>Genome-scale phylogeny and comparative genomics of the fungal order Sordariales.</title>
        <authorList>
            <person name="Hensen N."/>
            <person name="Bonometti L."/>
            <person name="Westerberg I."/>
            <person name="Brannstrom I.O."/>
            <person name="Guillou S."/>
            <person name="Cros-Aarteil S."/>
            <person name="Calhoun S."/>
            <person name="Haridas S."/>
            <person name="Kuo A."/>
            <person name="Mondo S."/>
            <person name="Pangilinan J."/>
            <person name="Riley R."/>
            <person name="LaButti K."/>
            <person name="Andreopoulos B."/>
            <person name="Lipzen A."/>
            <person name="Chen C."/>
            <person name="Yan M."/>
            <person name="Daum C."/>
            <person name="Ng V."/>
            <person name="Clum A."/>
            <person name="Steindorff A."/>
            <person name="Ohm R.A."/>
            <person name="Martin F."/>
            <person name="Silar P."/>
            <person name="Natvig D.O."/>
            <person name="Lalanne C."/>
            <person name="Gautier V."/>
            <person name="Ament-Velasquez S.L."/>
            <person name="Kruys A."/>
            <person name="Hutchinson M.I."/>
            <person name="Powell A.J."/>
            <person name="Barry K."/>
            <person name="Miller A.N."/>
            <person name="Grigoriev I.V."/>
            <person name="Debuchy R."/>
            <person name="Gladieux P."/>
            <person name="Hiltunen Thoren M."/>
            <person name="Johannesson H."/>
        </authorList>
    </citation>
    <scope>NUCLEOTIDE SEQUENCE</scope>
    <source>
        <strain evidence="1">CBS 626.80</strain>
    </source>
</reference>
<keyword evidence="2" id="KW-1185">Reference proteome</keyword>
<protein>
    <submittedName>
        <fullName evidence="1">Uncharacterized protein</fullName>
    </submittedName>
</protein>